<comment type="caution">
    <text evidence="2">The sequence shown here is derived from an EMBL/GenBank/DDBJ whole genome shotgun (WGS) entry which is preliminary data.</text>
</comment>
<dbReference type="EMBL" id="JBBNAG010000008">
    <property type="protein sequence ID" value="KAK9111773.1"/>
    <property type="molecule type" value="Genomic_DNA"/>
</dbReference>
<proteinExistence type="predicted"/>
<sequence>MATQGVHSTRLISSRSQSDLVRGASTTTNFHLSGGHLKYSMKNVGRTHVSDNTSLSYFEYIIQHHQEALVKA</sequence>
<evidence type="ECO:0000313" key="3">
    <source>
        <dbReference type="Proteomes" id="UP001419268"/>
    </source>
</evidence>
<dbReference type="Proteomes" id="UP001419268">
    <property type="component" value="Unassembled WGS sequence"/>
</dbReference>
<reference evidence="2 3" key="1">
    <citation type="submission" date="2024-01" db="EMBL/GenBank/DDBJ databases">
        <title>Genome assemblies of Stephania.</title>
        <authorList>
            <person name="Yang L."/>
        </authorList>
    </citation>
    <scope>NUCLEOTIDE SEQUENCE [LARGE SCALE GENOMIC DNA]</scope>
    <source>
        <strain evidence="2">JXDWG</strain>
        <tissue evidence="2">Leaf</tissue>
    </source>
</reference>
<gene>
    <name evidence="2" type="ORF">Scep_019292</name>
</gene>
<name>A0AAP0NM06_9MAGN</name>
<evidence type="ECO:0000313" key="2">
    <source>
        <dbReference type="EMBL" id="KAK9111773.1"/>
    </source>
</evidence>
<dbReference type="AlphaFoldDB" id="A0AAP0NM06"/>
<protein>
    <submittedName>
        <fullName evidence="2">Uncharacterized protein</fullName>
    </submittedName>
</protein>
<accession>A0AAP0NM06</accession>
<evidence type="ECO:0000256" key="1">
    <source>
        <dbReference type="SAM" id="MobiDB-lite"/>
    </source>
</evidence>
<keyword evidence="3" id="KW-1185">Reference proteome</keyword>
<feature type="region of interest" description="Disordered" evidence="1">
    <location>
        <begin position="1"/>
        <end position="28"/>
    </location>
</feature>
<organism evidence="2 3">
    <name type="scientific">Stephania cephalantha</name>
    <dbReference type="NCBI Taxonomy" id="152367"/>
    <lineage>
        <taxon>Eukaryota</taxon>
        <taxon>Viridiplantae</taxon>
        <taxon>Streptophyta</taxon>
        <taxon>Embryophyta</taxon>
        <taxon>Tracheophyta</taxon>
        <taxon>Spermatophyta</taxon>
        <taxon>Magnoliopsida</taxon>
        <taxon>Ranunculales</taxon>
        <taxon>Menispermaceae</taxon>
        <taxon>Menispermoideae</taxon>
        <taxon>Cissampelideae</taxon>
        <taxon>Stephania</taxon>
    </lineage>
</organism>